<dbReference type="GO" id="GO:0005634">
    <property type="term" value="C:nucleus"/>
    <property type="evidence" value="ECO:0007669"/>
    <property type="project" value="TreeGrafter"/>
</dbReference>
<feature type="region of interest" description="Disordered" evidence="2">
    <location>
        <begin position="86"/>
        <end position="122"/>
    </location>
</feature>
<dbReference type="GO" id="GO:0016579">
    <property type="term" value="P:protein deubiquitination"/>
    <property type="evidence" value="ECO:0007669"/>
    <property type="project" value="TreeGrafter"/>
</dbReference>
<dbReference type="PANTHER" id="PTHR39597">
    <property type="entry name" value="UBA DOMAIN-CONTAINING PROTEIN RUP1"/>
    <property type="match status" value="1"/>
</dbReference>
<keyword evidence="1" id="KW-0175">Coiled coil</keyword>
<feature type="compositionally biased region" description="Polar residues" evidence="2">
    <location>
        <begin position="680"/>
        <end position="702"/>
    </location>
</feature>
<dbReference type="Proteomes" id="UP001373714">
    <property type="component" value="Unassembled WGS sequence"/>
</dbReference>
<organism evidence="4 5">
    <name type="scientific">Orbilia blumenaviensis</name>
    <dbReference type="NCBI Taxonomy" id="1796055"/>
    <lineage>
        <taxon>Eukaryota</taxon>
        <taxon>Fungi</taxon>
        <taxon>Dikarya</taxon>
        <taxon>Ascomycota</taxon>
        <taxon>Pezizomycotina</taxon>
        <taxon>Orbiliomycetes</taxon>
        <taxon>Orbiliales</taxon>
        <taxon>Orbiliaceae</taxon>
        <taxon>Orbilia</taxon>
    </lineage>
</organism>
<feature type="domain" description="UBA" evidence="3">
    <location>
        <begin position="4"/>
        <end position="44"/>
    </location>
</feature>
<dbReference type="InterPro" id="IPR055335">
    <property type="entry name" value="Ucp6/RUP1"/>
</dbReference>
<dbReference type="InterPro" id="IPR009060">
    <property type="entry name" value="UBA-like_sf"/>
</dbReference>
<dbReference type="SUPFAM" id="SSF46934">
    <property type="entry name" value="UBA-like"/>
    <property type="match status" value="1"/>
</dbReference>
<comment type="caution">
    <text evidence="4">The sequence shown here is derived from an EMBL/GenBank/DDBJ whole genome shotgun (WGS) entry which is preliminary data.</text>
</comment>
<evidence type="ECO:0000256" key="2">
    <source>
        <dbReference type="SAM" id="MobiDB-lite"/>
    </source>
</evidence>
<dbReference type="InterPro" id="IPR015940">
    <property type="entry name" value="UBA"/>
</dbReference>
<evidence type="ECO:0000313" key="5">
    <source>
        <dbReference type="Proteomes" id="UP001373714"/>
    </source>
</evidence>
<dbReference type="AlphaFoldDB" id="A0AAV9UIT7"/>
<sequence length="828" mass="92852">MSGSVDENLVAQAVEFGIPRADAEECLRRNNNDIQEAINYFFNGNLERDRNNGKWDEGAWGADRYGPEPNPQGVNDADLQQAIKASMEDSQRSGQAYPHTGPQTTGTVAYTPGTNFKRADNDTQYESGNWALAVRGAGETSAIEIFLDPPPNERKRAPEQPAFLRPSTGSGSLGPLLTILHAIPTARDVLLQKDFVLDDYGQHDSWWAGHCIQVPRVLDEGDPNYIPPESLEVVRESQRLMAFLTGTERAYGTAESLGTIPSIFDSDPGSIVSNYFVSLRDAIRLLHCDEDLRTPLQSRAVKVSPNGEEGSQNFEVFDLTIRSHLIDQGGSLYDALDTLFWEDYQDGTEVFAEYFGEVCTLQVRVDDPNRRPCSIDVPIEMYFDRYTKEFKEHVADMKKAKIVIQDEIEALSAKEKRIKFYTPMFKPNKILDMTNVIVATKKYFELSSDPESVLPTGGIPPDAHAKRCNEVAKQLAEIEERIRKKLDALKNQREALRDKLEKLKSVFTSADNTVEGAPPLQRYLLRGVSTDRGVTYVRKEKLVAHINLEEEGNPAEIKRQDEWWSIKYHTTQLAYSEESYGSYDVRVVSEEEVLKAAKFEGNGLVLLAYAREEPADVKQTIEIEDLPVPLQQFIARDNESFAKDIEEAATRPQSYSKKRPHDQDWNTDKPYANRDYARQWESQYQSGTANSSRNATPGSSRRNSIDMEDLTDVNDDNLKSIPRPPSPPTHPGAAFASSAPSVHFADQPKGFQGAYGSSHEVMVIEEEGKTRQKPAMSDDDHEMTQGSQHIEFAEDGTLREAPMPIPPPPPPPPPPPHHTAKPRLDLDE</sequence>
<dbReference type="PROSITE" id="PS50030">
    <property type="entry name" value="UBA"/>
    <property type="match status" value="1"/>
</dbReference>
<feature type="coiled-coil region" evidence="1">
    <location>
        <begin position="468"/>
        <end position="506"/>
    </location>
</feature>
<feature type="compositionally biased region" description="Basic and acidic residues" evidence="2">
    <location>
        <begin position="661"/>
        <end position="678"/>
    </location>
</feature>
<dbReference type="EMBL" id="JAVHNS010000010">
    <property type="protein sequence ID" value="KAK6342076.1"/>
    <property type="molecule type" value="Genomic_DNA"/>
</dbReference>
<feature type="region of interest" description="Disordered" evidence="2">
    <location>
        <begin position="647"/>
        <end position="754"/>
    </location>
</feature>
<feature type="compositionally biased region" description="Acidic residues" evidence="2">
    <location>
        <begin position="706"/>
        <end position="715"/>
    </location>
</feature>
<proteinExistence type="predicted"/>
<evidence type="ECO:0000256" key="1">
    <source>
        <dbReference type="SAM" id="Coils"/>
    </source>
</evidence>
<name>A0AAV9UIT7_9PEZI</name>
<feature type="region of interest" description="Disordered" evidence="2">
    <location>
        <begin position="767"/>
        <end position="828"/>
    </location>
</feature>
<evidence type="ECO:0000313" key="4">
    <source>
        <dbReference type="EMBL" id="KAK6342076.1"/>
    </source>
</evidence>
<feature type="compositionally biased region" description="Polar residues" evidence="2">
    <location>
        <begin position="101"/>
        <end position="114"/>
    </location>
</feature>
<dbReference type="CDD" id="cd14297">
    <property type="entry name" value="UBA2_spUBP14_like"/>
    <property type="match status" value="1"/>
</dbReference>
<reference evidence="4 5" key="1">
    <citation type="submission" date="2019-10" db="EMBL/GenBank/DDBJ databases">
        <authorList>
            <person name="Palmer J.M."/>
        </authorList>
    </citation>
    <scope>NUCLEOTIDE SEQUENCE [LARGE SCALE GENOMIC DNA]</scope>
    <source>
        <strain evidence="4 5">TWF730</strain>
    </source>
</reference>
<gene>
    <name evidence="4" type="ORF">TWF730_001556</name>
</gene>
<accession>A0AAV9UIT7</accession>
<protein>
    <recommendedName>
        <fullName evidence="3">UBA domain-containing protein</fullName>
    </recommendedName>
</protein>
<feature type="compositionally biased region" description="Pro residues" evidence="2">
    <location>
        <begin position="803"/>
        <end position="817"/>
    </location>
</feature>
<dbReference type="PANTHER" id="PTHR39597:SF1">
    <property type="entry name" value="UBA DOMAIN-CONTAINING PROTEIN RUP1"/>
    <property type="match status" value="1"/>
</dbReference>
<dbReference type="Gene3D" id="1.10.8.10">
    <property type="entry name" value="DNA helicase RuvA subunit, C-terminal domain"/>
    <property type="match status" value="1"/>
</dbReference>
<dbReference type="GO" id="GO:0005829">
    <property type="term" value="C:cytosol"/>
    <property type="evidence" value="ECO:0007669"/>
    <property type="project" value="TreeGrafter"/>
</dbReference>
<evidence type="ECO:0000259" key="3">
    <source>
        <dbReference type="PROSITE" id="PS50030"/>
    </source>
</evidence>
<keyword evidence="5" id="KW-1185">Reference proteome</keyword>